<dbReference type="eggNOG" id="KOG1840">
    <property type="taxonomic scope" value="Eukaryota"/>
</dbReference>
<dbReference type="Pfam" id="PF13374">
    <property type="entry name" value="TPR_10"/>
    <property type="match status" value="2"/>
</dbReference>
<name>C3Z0B3_BRAFL</name>
<sequence>MTDLSITSLANKFQNLELCLKSQHDQEVSYGRALREAIISGDLLTHIEVLKSLGDLHFQKGKLNRHFAEFDKAFALYFAAMWRTNNYNMRETINHRIKYIIKLSQKLFRGYIPQHNYLLPGYWGTAESNVLRVAEICDKFDQRLAKQDIPSAEDTYTQELVTAITDGDVFLEEEILKSLGDLYLNEGKKTSHKMPFTKAVSMYLEAQLGHKVLNDMGHAARPGAEQTLHHRILYAQKVCKAKGLLPMLFYSSNAGNEVDSAADTFVDDRDPDSQYQDHLRKGNSSLETADLDWAEKHFASALRIAHVRDPTAQQYQREVEPLCKLGDVYSKRGQQTGDGGDFVKAAALYNAAIARSKDETVNDNKAKHIKMLEEMRDQIKLEMETIDQQLDPYVHDEDDPCVKEIEAKLAQAVRKLFENIAQQRKEFISQLVEECIGLMGPAPLVLAMTESHWCIKKMTRRLYGQYTAHPDIASILATIGKTWHALGDYRKAITYLQQALQMCINIYGESRAHSVIAIIHNNLGLVLQELGEYRRAVESHEQALQMYRSVHGQRTAHSEIASVLNNLGLNWYKLGDCKKASGYYNKALEMFRRVYGQNTAHVEIATSLNNIGQVWDVLGDHRKGIKYFEQALDMCLIIVGKTAAHPLIADIHNNLGPAWEHLHSYTNARTHYDNALQMYRSMYGPGKAHPDIAMSLSNLGTIWSDLGDHRKSMSYNEQALHMYRSIHGQATTHHDIATALNNMGSTWVNLGETRKGIDCFEQALEMYRSIYVKSAGHHNIAATLGNLGTAWRDLGDIRKEIGYYEQALQMYRSIYGQNTAHPDIVKYLVNAGGSLGKSLVITRKQ</sequence>
<dbReference type="SMART" id="SM00028">
    <property type="entry name" value="TPR"/>
    <property type="match status" value="10"/>
</dbReference>
<evidence type="ECO:0000313" key="2">
    <source>
        <dbReference type="EMBL" id="EEN53961.1"/>
    </source>
</evidence>
<organism>
    <name type="scientific">Branchiostoma floridae</name>
    <name type="common">Florida lancelet</name>
    <name type="synonym">Amphioxus</name>
    <dbReference type="NCBI Taxonomy" id="7739"/>
    <lineage>
        <taxon>Eukaryota</taxon>
        <taxon>Metazoa</taxon>
        <taxon>Chordata</taxon>
        <taxon>Cephalochordata</taxon>
        <taxon>Leptocardii</taxon>
        <taxon>Amphioxiformes</taxon>
        <taxon>Branchiostomatidae</taxon>
        <taxon>Branchiostoma</taxon>
    </lineage>
</organism>
<feature type="repeat" description="TPR" evidence="1">
    <location>
        <begin position="561"/>
        <end position="594"/>
    </location>
</feature>
<dbReference type="InParanoid" id="C3Z0B3"/>
<feature type="repeat" description="TPR" evidence="1">
    <location>
        <begin position="473"/>
        <end position="506"/>
    </location>
</feature>
<dbReference type="PANTHER" id="PTHR19959:SF119">
    <property type="entry name" value="FUNGAL LIPASE-LIKE DOMAIN-CONTAINING PROTEIN"/>
    <property type="match status" value="1"/>
</dbReference>
<dbReference type="InterPro" id="IPR019734">
    <property type="entry name" value="TPR_rpt"/>
</dbReference>
<keyword evidence="1" id="KW-0802">TPR repeat</keyword>
<accession>C3Z0B3</accession>
<proteinExistence type="predicted"/>
<dbReference type="Gene3D" id="1.25.40.10">
    <property type="entry name" value="Tetratricopeptide repeat domain"/>
    <property type="match status" value="4"/>
</dbReference>
<dbReference type="Pfam" id="PF13424">
    <property type="entry name" value="TPR_12"/>
    <property type="match status" value="3"/>
</dbReference>
<dbReference type="AlphaFoldDB" id="C3Z0B3"/>
<feature type="repeat" description="TPR" evidence="1">
    <location>
        <begin position="517"/>
        <end position="550"/>
    </location>
</feature>
<feature type="repeat" description="TPR" evidence="1">
    <location>
        <begin position="737"/>
        <end position="770"/>
    </location>
</feature>
<dbReference type="EMBL" id="GG666568">
    <property type="protein sequence ID" value="EEN53961.1"/>
    <property type="molecule type" value="Genomic_DNA"/>
</dbReference>
<reference evidence="2" key="1">
    <citation type="journal article" date="2008" name="Nature">
        <title>The amphioxus genome and the evolution of the chordate karyotype.</title>
        <authorList>
            <consortium name="US DOE Joint Genome Institute (JGI-PGF)"/>
            <person name="Putnam N.H."/>
            <person name="Butts T."/>
            <person name="Ferrier D.E.K."/>
            <person name="Furlong R.F."/>
            <person name="Hellsten U."/>
            <person name="Kawashima T."/>
            <person name="Robinson-Rechavi M."/>
            <person name="Shoguchi E."/>
            <person name="Terry A."/>
            <person name="Yu J.-K."/>
            <person name="Benito-Gutierrez E.L."/>
            <person name="Dubchak I."/>
            <person name="Garcia-Fernandez J."/>
            <person name="Gibson-Brown J.J."/>
            <person name="Grigoriev I.V."/>
            <person name="Horton A.C."/>
            <person name="de Jong P.J."/>
            <person name="Jurka J."/>
            <person name="Kapitonov V.V."/>
            <person name="Kohara Y."/>
            <person name="Kuroki Y."/>
            <person name="Lindquist E."/>
            <person name="Lucas S."/>
            <person name="Osoegawa K."/>
            <person name="Pennacchio L.A."/>
            <person name="Salamov A.A."/>
            <person name="Satou Y."/>
            <person name="Sauka-Spengler T."/>
            <person name="Schmutz J."/>
            <person name="Shin-I T."/>
            <person name="Toyoda A."/>
            <person name="Bronner-Fraser M."/>
            <person name="Fujiyama A."/>
            <person name="Holland L.Z."/>
            <person name="Holland P.W.H."/>
            <person name="Satoh N."/>
            <person name="Rokhsar D.S."/>
        </authorList>
    </citation>
    <scope>NUCLEOTIDE SEQUENCE [LARGE SCALE GENOMIC DNA]</scope>
    <source>
        <strain evidence="2">S238N-H82</strain>
        <tissue evidence="2">Testes</tissue>
    </source>
</reference>
<dbReference type="PROSITE" id="PS50005">
    <property type="entry name" value="TPR"/>
    <property type="match status" value="4"/>
</dbReference>
<evidence type="ECO:0000256" key="1">
    <source>
        <dbReference type="PROSITE-ProRule" id="PRU00339"/>
    </source>
</evidence>
<dbReference type="InterPro" id="IPR011990">
    <property type="entry name" value="TPR-like_helical_dom_sf"/>
</dbReference>
<gene>
    <name evidence="2" type="ORF">BRAFLDRAFT_79808</name>
</gene>
<protein>
    <submittedName>
        <fullName evidence="2">Uncharacterized protein</fullName>
    </submittedName>
</protein>
<dbReference type="SUPFAM" id="SSF48452">
    <property type="entry name" value="TPR-like"/>
    <property type="match status" value="2"/>
</dbReference>
<dbReference type="PANTHER" id="PTHR19959">
    <property type="entry name" value="KINESIN LIGHT CHAIN"/>
    <property type="match status" value="1"/>
</dbReference>